<comment type="PTM">
    <text evidence="11">The Fe-S cluster can be nitrosylated by nitric oxide (NO).</text>
</comment>
<dbReference type="InterPro" id="IPR034768">
    <property type="entry name" value="4FE4S_WBL"/>
</dbReference>
<evidence type="ECO:0000256" key="4">
    <source>
        <dbReference type="ARBA" id="ARBA00022723"/>
    </source>
</evidence>
<organism evidence="13 14">
    <name type="scientific">Streptomyces tsukubensis</name>
    <dbReference type="NCBI Taxonomy" id="83656"/>
    <lineage>
        <taxon>Bacteria</taxon>
        <taxon>Bacillati</taxon>
        <taxon>Actinomycetota</taxon>
        <taxon>Actinomycetes</taxon>
        <taxon>Kitasatosporales</taxon>
        <taxon>Streptomycetaceae</taxon>
        <taxon>Streptomyces</taxon>
    </lineage>
</organism>
<comment type="PTM">
    <text evidence="11">Upon Fe-S cluster removal intramolecular disulfide bonds are formed.</text>
</comment>
<keyword evidence="3 11" id="KW-0004">4Fe-4S</keyword>
<keyword evidence="8 11" id="KW-0238">DNA-binding</keyword>
<protein>
    <recommendedName>
        <fullName evidence="11">Transcriptional regulator WhiB</fullName>
    </recommendedName>
</protein>
<dbReference type="Proteomes" id="UP000190539">
    <property type="component" value="Unassembled WGS sequence"/>
</dbReference>
<proteinExistence type="inferred from homology"/>
<comment type="subcellular location">
    <subcellularLocation>
        <location evidence="1 11">Cytoplasm</location>
    </subcellularLocation>
</comment>
<feature type="binding site" evidence="11">
    <location>
        <position position="40"/>
    </location>
    <ligand>
        <name>[4Fe-4S] cluster</name>
        <dbReference type="ChEBI" id="CHEBI:49883"/>
    </ligand>
</feature>
<evidence type="ECO:0000256" key="3">
    <source>
        <dbReference type="ARBA" id="ARBA00022485"/>
    </source>
</evidence>
<comment type="caution">
    <text evidence="13">The sequence shown here is derived from an EMBL/GenBank/DDBJ whole genome shotgun (WGS) entry which is preliminary data.</text>
</comment>
<evidence type="ECO:0000256" key="1">
    <source>
        <dbReference type="ARBA" id="ARBA00004496"/>
    </source>
</evidence>
<dbReference type="OrthoDB" id="8104048at2"/>
<evidence type="ECO:0000256" key="7">
    <source>
        <dbReference type="ARBA" id="ARBA00023015"/>
    </source>
</evidence>
<feature type="binding site" evidence="11">
    <location>
        <position position="46"/>
    </location>
    <ligand>
        <name>[4Fe-4S] cluster</name>
        <dbReference type="ChEBI" id="CHEBI:49883"/>
    </ligand>
</feature>
<dbReference type="RefSeq" id="WP_077963556.1">
    <property type="nucleotide sequence ID" value="NZ_CP045178.1"/>
</dbReference>
<comment type="similarity">
    <text evidence="2 11">Belongs to the WhiB family.</text>
</comment>
<gene>
    <name evidence="11" type="primary">whiB</name>
    <name evidence="13" type="ORF">B1H18_00130</name>
</gene>
<dbReference type="GO" id="GO:0046872">
    <property type="term" value="F:metal ion binding"/>
    <property type="evidence" value="ECO:0007669"/>
    <property type="project" value="UniProtKB-KW"/>
</dbReference>
<dbReference type="GO" id="GO:0003677">
    <property type="term" value="F:DNA binding"/>
    <property type="evidence" value="ECO:0007669"/>
    <property type="project" value="UniProtKB-UniRule"/>
</dbReference>
<keyword evidence="5 11" id="KW-0408">Iron</keyword>
<keyword evidence="10 11" id="KW-0804">Transcription</keyword>
<evidence type="ECO:0000256" key="11">
    <source>
        <dbReference type="HAMAP-Rule" id="MF_01479"/>
    </source>
</evidence>
<evidence type="ECO:0000256" key="2">
    <source>
        <dbReference type="ARBA" id="ARBA00006597"/>
    </source>
</evidence>
<dbReference type="GO" id="GO:0035731">
    <property type="term" value="F:dinitrosyl-iron complex binding"/>
    <property type="evidence" value="ECO:0007669"/>
    <property type="project" value="UniProtKB-UniRule"/>
</dbReference>
<evidence type="ECO:0000256" key="9">
    <source>
        <dbReference type="ARBA" id="ARBA00023157"/>
    </source>
</evidence>
<dbReference type="GO" id="GO:0051539">
    <property type="term" value="F:4 iron, 4 sulfur cluster binding"/>
    <property type="evidence" value="ECO:0007669"/>
    <property type="project" value="UniProtKB-UniRule"/>
</dbReference>
<evidence type="ECO:0000313" key="14">
    <source>
        <dbReference type="Proteomes" id="UP000190539"/>
    </source>
</evidence>
<feature type="binding site" evidence="11">
    <location>
        <position position="9"/>
    </location>
    <ligand>
        <name>[4Fe-4S] cluster</name>
        <dbReference type="ChEBI" id="CHEBI:49883"/>
    </ligand>
</feature>
<evidence type="ECO:0000256" key="8">
    <source>
        <dbReference type="ARBA" id="ARBA00023125"/>
    </source>
</evidence>
<comment type="function">
    <text evidence="11">Acts as a transcriptional regulator. Probably redox-responsive. The apo- but not holo-form probably binds DNA.</text>
</comment>
<evidence type="ECO:0000256" key="5">
    <source>
        <dbReference type="ARBA" id="ARBA00023004"/>
    </source>
</evidence>
<dbReference type="GO" id="GO:0045454">
    <property type="term" value="P:cell redox homeostasis"/>
    <property type="evidence" value="ECO:0007669"/>
    <property type="project" value="TreeGrafter"/>
</dbReference>
<keyword evidence="6 11" id="KW-0411">Iron-sulfur</keyword>
<keyword evidence="7 11" id="KW-0805">Transcription regulation</keyword>
<evidence type="ECO:0000256" key="6">
    <source>
        <dbReference type="ARBA" id="ARBA00023014"/>
    </source>
</evidence>
<keyword evidence="14" id="KW-1185">Reference proteome</keyword>
<dbReference type="PANTHER" id="PTHR38839:SF6">
    <property type="entry name" value="TRANSCRIPTIONAL REGULATOR WHIB1"/>
    <property type="match status" value="1"/>
</dbReference>
<accession>A0A1V4AER9</accession>
<keyword evidence="11" id="KW-0963">Cytoplasm</keyword>
<feature type="binding site" evidence="11">
    <location>
        <position position="37"/>
    </location>
    <ligand>
        <name>[4Fe-4S] cluster</name>
        <dbReference type="ChEBI" id="CHEBI:49883"/>
    </ligand>
</feature>
<comment type="cofactor">
    <cofactor evidence="11">
        <name>[4Fe-4S] cluster</name>
        <dbReference type="ChEBI" id="CHEBI:49883"/>
    </cofactor>
    <text evidence="11">Binds 1 [4Fe-4S] cluster per subunit. Following nitrosylation of the [4Fe-4S] cluster binds 1 [4Fe-8(NO)] cluster per subunit.</text>
</comment>
<dbReference type="PANTHER" id="PTHR38839">
    <property type="entry name" value="TRANSCRIPTIONAL REGULATOR WHID-RELATED"/>
    <property type="match status" value="1"/>
</dbReference>
<evidence type="ECO:0000259" key="12">
    <source>
        <dbReference type="PROSITE" id="PS51674"/>
    </source>
</evidence>
<dbReference type="PROSITE" id="PS51674">
    <property type="entry name" value="4FE4S_WBL"/>
    <property type="match status" value="1"/>
</dbReference>
<dbReference type="STRING" id="83656.B1H18_00130"/>
<reference evidence="13 14" key="1">
    <citation type="submission" date="2017-02" db="EMBL/GenBank/DDBJ databases">
        <title>Draft Genome Sequence of Streptomyces tsukubaensis F601, a Producer of the immunosuppressant tacrolimus FK506.</title>
        <authorList>
            <person name="Zong G."/>
            <person name="Zhong C."/>
            <person name="Fu J."/>
            <person name="Qin R."/>
            <person name="Cao G."/>
        </authorList>
    </citation>
    <scope>NUCLEOTIDE SEQUENCE [LARGE SCALE GENOMIC DNA]</scope>
    <source>
        <strain evidence="13 14">F601</strain>
    </source>
</reference>
<name>A0A1V4AER9_9ACTN</name>
<evidence type="ECO:0000313" key="13">
    <source>
        <dbReference type="EMBL" id="OON82539.1"/>
    </source>
</evidence>
<sequence>MEWIRHAACVGVDPELFFPISAEDAGDDQRARARRVCEGCPVRSQCLAWALETGQRSGVWGGMDEHERAALSRRRNRARQLASTGA</sequence>
<dbReference type="AlphaFoldDB" id="A0A1V4AER9"/>
<dbReference type="InterPro" id="IPR003482">
    <property type="entry name" value="Whib"/>
</dbReference>
<dbReference type="HAMAP" id="MF_01479">
    <property type="entry name" value="WhiB"/>
    <property type="match status" value="1"/>
</dbReference>
<dbReference type="Pfam" id="PF02467">
    <property type="entry name" value="Whib"/>
    <property type="match status" value="1"/>
</dbReference>
<dbReference type="GO" id="GO:0047134">
    <property type="term" value="F:protein-disulfide reductase [NAD(P)H] activity"/>
    <property type="evidence" value="ECO:0007669"/>
    <property type="project" value="TreeGrafter"/>
</dbReference>
<dbReference type="GO" id="GO:0005737">
    <property type="term" value="C:cytoplasm"/>
    <property type="evidence" value="ECO:0007669"/>
    <property type="project" value="UniProtKB-SubCell"/>
</dbReference>
<dbReference type="GO" id="GO:0045892">
    <property type="term" value="P:negative regulation of DNA-templated transcription"/>
    <property type="evidence" value="ECO:0007669"/>
    <property type="project" value="TreeGrafter"/>
</dbReference>
<feature type="domain" description="4Fe-4S Wbl-type" evidence="12">
    <location>
        <begin position="8"/>
        <end position="70"/>
    </location>
</feature>
<keyword evidence="4 11" id="KW-0479">Metal-binding</keyword>
<dbReference type="EMBL" id="MVFC01000001">
    <property type="protein sequence ID" value="OON82539.1"/>
    <property type="molecule type" value="Genomic_DNA"/>
</dbReference>
<evidence type="ECO:0000256" key="10">
    <source>
        <dbReference type="ARBA" id="ARBA00023163"/>
    </source>
</evidence>
<keyword evidence="9 11" id="KW-1015">Disulfide bond</keyword>